<dbReference type="RefSeq" id="WP_345587348.1">
    <property type="nucleotide sequence ID" value="NZ_BAABJG010000006.1"/>
</dbReference>
<dbReference type="EMBL" id="JBHTLU010000013">
    <property type="protein sequence ID" value="MFD1220793.1"/>
    <property type="molecule type" value="Genomic_DNA"/>
</dbReference>
<dbReference type="Proteomes" id="UP001597180">
    <property type="component" value="Unassembled WGS sequence"/>
</dbReference>
<organism evidence="1 2">
    <name type="scientific">Paenibacillus vulneris</name>
    <dbReference type="NCBI Taxonomy" id="1133364"/>
    <lineage>
        <taxon>Bacteria</taxon>
        <taxon>Bacillati</taxon>
        <taxon>Bacillota</taxon>
        <taxon>Bacilli</taxon>
        <taxon>Bacillales</taxon>
        <taxon>Paenibacillaceae</taxon>
        <taxon>Paenibacillus</taxon>
    </lineage>
</organism>
<sequence length="184" mass="22367">MNKWKSNNIDSVQYFHHFLEEMLEEYPFHQHESDQQAYPMHEKDEELPEFHLESYPLDCILLIQFALEDRQMSIKQLSAYADIKEDLIEQLFHHSLMPWELPDHSFIKLIQYLKLDIQEVIEGLRLLQIPPAPILWNQINDIKIQFKRNTEMCFKEPLSDYARNYREQHETSRDLLIQELQLLR</sequence>
<evidence type="ECO:0000313" key="2">
    <source>
        <dbReference type="Proteomes" id="UP001597180"/>
    </source>
</evidence>
<comment type="caution">
    <text evidence="1">The sequence shown here is derived from an EMBL/GenBank/DDBJ whole genome shotgun (WGS) entry which is preliminary data.</text>
</comment>
<keyword evidence="2" id="KW-1185">Reference proteome</keyword>
<proteinExistence type="predicted"/>
<evidence type="ECO:0000313" key="1">
    <source>
        <dbReference type="EMBL" id="MFD1220793.1"/>
    </source>
</evidence>
<reference evidence="2" key="1">
    <citation type="journal article" date="2019" name="Int. J. Syst. Evol. Microbiol.">
        <title>The Global Catalogue of Microorganisms (GCM) 10K type strain sequencing project: providing services to taxonomists for standard genome sequencing and annotation.</title>
        <authorList>
            <consortium name="The Broad Institute Genomics Platform"/>
            <consortium name="The Broad Institute Genome Sequencing Center for Infectious Disease"/>
            <person name="Wu L."/>
            <person name="Ma J."/>
        </authorList>
    </citation>
    <scope>NUCLEOTIDE SEQUENCE [LARGE SCALE GENOMIC DNA]</scope>
    <source>
        <strain evidence="2">CCUG 53270</strain>
    </source>
</reference>
<protein>
    <submittedName>
        <fullName evidence="1">Uncharacterized protein</fullName>
    </submittedName>
</protein>
<name>A0ABW3UJ27_9BACL</name>
<gene>
    <name evidence="1" type="ORF">ACFQ4B_11720</name>
</gene>
<accession>A0ABW3UJ27</accession>